<feature type="domain" description="Vps52 coiled-coil" evidence="7">
    <location>
        <begin position="124"/>
        <end position="297"/>
    </location>
</feature>
<feature type="domain" description="Vps52 C-terminal" evidence="8">
    <location>
        <begin position="314"/>
        <end position="603"/>
    </location>
</feature>
<dbReference type="GO" id="GO:0019905">
    <property type="term" value="F:syntaxin binding"/>
    <property type="evidence" value="ECO:0007669"/>
    <property type="project" value="TreeGrafter"/>
</dbReference>
<evidence type="ECO:0000256" key="4">
    <source>
        <dbReference type="ARBA" id="ARBA00022927"/>
    </source>
</evidence>
<sequence length="774" mass="84871">MAAEVMTQPPAAGGGQMSEALQRFLRESDEAERASRASEDLHSADDASSEHAASLSEAKDFALDLKNLDISSRNISLQGLEEAVAQFADHEVLRAILEQGGDPRAFERQYDEQLRAAELESIQDYILESDNLAALHQQICACDEILAGMEGLLGRFQGDLGNISGEIRSLQEQSQTMSLRLRNRTAAEAKLAAFVQGLAVPPDLIDAILSNPVDETFREPLQALQKKLEFADTSSLARESAALRDVAPELERLRARAALKCREFLIQKVYNLRKPKTNIQILQQNVLLKHKHLALFLRRFAPEVSAEVRGAYVETLSRVLSGHFRVYLNSLESLQDNSISAGDVVGDAAPTGGMMAAAANLFARAGASGKRTDPFVLGDRAALLHHLDQAALIPRVAETEGRRFPIEMLFRSVNKLLMDTATTEYLFCCEFFQDDSVFSELFQATLTVVEGDLAAQLQECWDVVGVLLMVRINQMHRYIMSKRRIPALDGYLDRVNLLLWPRFKTLFDAVLANMKSQNAGPEPGKIHPLAQRYASLATSLLLLNVDAQDSQMVHCLDRLRYTAVDALIRLGNLAPKKRAGNIFLILNLTHIVGALREAGTQGGRGPAAPAESSMPADSAPSTSHPLGQVGADTQREFEDQLANCTSIYVEETLASHFTDLAGFVKRAEAAARRGGIQAGGQVPGYGPREAAPIVKHFSASWSNTMEALNKETMTDFKGSACGREVLKAALTQLLLYYTRMLDLIKGAGPEGAQLVKEAVTVPSIMYEIKRFNRT</sequence>
<dbReference type="Pfam" id="PF04129">
    <property type="entry name" value="Vps52_CC"/>
    <property type="match status" value="1"/>
</dbReference>
<accession>A0AAW1NJX2</accession>
<evidence type="ECO:0000256" key="1">
    <source>
        <dbReference type="ARBA" id="ARBA00004601"/>
    </source>
</evidence>
<keyword evidence="10" id="KW-1185">Reference proteome</keyword>
<evidence type="ECO:0000259" key="7">
    <source>
        <dbReference type="Pfam" id="PF04129"/>
    </source>
</evidence>
<dbReference type="PANTHER" id="PTHR14190:SF7">
    <property type="entry name" value="VACUOLAR PROTEIN SORTING-ASSOCIATED PROTEIN 52 HOMOLOG"/>
    <property type="match status" value="1"/>
</dbReference>
<dbReference type="InterPro" id="IPR007258">
    <property type="entry name" value="Vps52"/>
</dbReference>
<dbReference type="GO" id="GO:0006896">
    <property type="term" value="P:Golgi to vacuole transport"/>
    <property type="evidence" value="ECO:0007669"/>
    <property type="project" value="TreeGrafter"/>
</dbReference>
<dbReference type="InterPro" id="IPR048319">
    <property type="entry name" value="Vps52_CC"/>
</dbReference>
<dbReference type="EMBL" id="JALJOQ010000260">
    <property type="protein sequence ID" value="KAK9786909.1"/>
    <property type="molecule type" value="Genomic_DNA"/>
</dbReference>
<dbReference type="InterPro" id="IPR048361">
    <property type="entry name" value="Vps52_C"/>
</dbReference>
<organism evidence="9 10">
    <name type="scientific">Symbiochloris irregularis</name>
    <dbReference type="NCBI Taxonomy" id="706552"/>
    <lineage>
        <taxon>Eukaryota</taxon>
        <taxon>Viridiplantae</taxon>
        <taxon>Chlorophyta</taxon>
        <taxon>core chlorophytes</taxon>
        <taxon>Trebouxiophyceae</taxon>
        <taxon>Trebouxiales</taxon>
        <taxon>Trebouxiaceae</taxon>
        <taxon>Symbiochloris</taxon>
    </lineage>
</organism>
<name>A0AAW1NJX2_9CHLO</name>
<protein>
    <submittedName>
        <fullName evidence="9">Uncharacterized protein</fullName>
    </submittedName>
</protein>
<gene>
    <name evidence="9" type="ORF">WJX73_004682</name>
</gene>
<keyword evidence="5" id="KW-0333">Golgi apparatus</keyword>
<comment type="subcellular location">
    <subcellularLocation>
        <location evidence="1">Golgi apparatus</location>
        <location evidence="1">trans-Golgi network</location>
    </subcellularLocation>
</comment>
<evidence type="ECO:0000259" key="8">
    <source>
        <dbReference type="Pfam" id="PF20655"/>
    </source>
</evidence>
<dbReference type="GO" id="GO:0000938">
    <property type="term" value="C:GARP complex"/>
    <property type="evidence" value="ECO:0007669"/>
    <property type="project" value="TreeGrafter"/>
</dbReference>
<reference evidence="9 10" key="1">
    <citation type="journal article" date="2024" name="Nat. Commun.">
        <title>Phylogenomics reveals the evolutionary origins of lichenization in chlorophyte algae.</title>
        <authorList>
            <person name="Puginier C."/>
            <person name="Libourel C."/>
            <person name="Otte J."/>
            <person name="Skaloud P."/>
            <person name="Haon M."/>
            <person name="Grisel S."/>
            <person name="Petersen M."/>
            <person name="Berrin J.G."/>
            <person name="Delaux P.M."/>
            <person name="Dal Grande F."/>
            <person name="Keller J."/>
        </authorList>
    </citation>
    <scope>NUCLEOTIDE SEQUENCE [LARGE SCALE GENOMIC DNA]</scope>
    <source>
        <strain evidence="9 10">SAG 2036</strain>
    </source>
</reference>
<feature type="region of interest" description="Disordered" evidence="6">
    <location>
        <begin position="599"/>
        <end position="629"/>
    </location>
</feature>
<evidence type="ECO:0000256" key="5">
    <source>
        <dbReference type="ARBA" id="ARBA00023034"/>
    </source>
</evidence>
<dbReference type="GO" id="GO:0042147">
    <property type="term" value="P:retrograde transport, endosome to Golgi"/>
    <property type="evidence" value="ECO:0007669"/>
    <property type="project" value="TreeGrafter"/>
</dbReference>
<dbReference type="GO" id="GO:0005829">
    <property type="term" value="C:cytosol"/>
    <property type="evidence" value="ECO:0007669"/>
    <property type="project" value="GOC"/>
</dbReference>
<comment type="similarity">
    <text evidence="2">Belongs to the VPS52 family.</text>
</comment>
<dbReference type="GO" id="GO:0032456">
    <property type="term" value="P:endocytic recycling"/>
    <property type="evidence" value="ECO:0007669"/>
    <property type="project" value="TreeGrafter"/>
</dbReference>
<dbReference type="AlphaFoldDB" id="A0AAW1NJX2"/>
<proteinExistence type="inferred from homology"/>
<evidence type="ECO:0000256" key="3">
    <source>
        <dbReference type="ARBA" id="ARBA00022448"/>
    </source>
</evidence>
<keyword evidence="4" id="KW-0653">Protein transport</keyword>
<dbReference type="PANTHER" id="PTHR14190">
    <property type="entry name" value="SUPPRESSOR OF ACTIN MUTATIONS 2/VACUOLAR PROTEIN SORTING 52"/>
    <property type="match status" value="1"/>
</dbReference>
<dbReference type="GO" id="GO:0015031">
    <property type="term" value="P:protein transport"/>
    <property type="evidence" value="ECO:0007669"/>
    <property type="project" value="UniProtKB-KW"/>
</dbReference>
<keyword evidence="3" id="KW-0813">Transport</keyword>
<evidence type="ECO:0000256" key="6">
    <source>
        <dbReference type="SAM" id="MobiDB-lite"/>
    </source>
</evidence>
<comment type="caution">
    <text evidence="9">The sequence shown here is derived from an EMBL/GenBank/DDBJ whole genome shotgun (WGS) entry which is preliminary data.</text>
</comment>
<feature type="compositionally biased region" description="Basic and acidic residues" evidence="6">
    <location>
        <begin position="24"/>
        <end position="49"/>
    </location>
</feature>
<feature type="region of interest" description="Disordered" evidence="6">
    <location>
        <begin position="1"/>
        <end position="52"/>
    </location>
</feature>
<dbReference type="Proteomes" id="UP001465755">
    <property type="component" value="Unassembled WGS sequence"/>
</dbReference>
<evidence type="ECO:0000256" key="2">
    <source>
        <dbReference type="ARBA" id="ARBA00008180"/>
    </source>
</evidence>
<evidence type="ECO:0000313" key="10">
    <source>
        <dbReference type="Proteomes" id="UP001465755"/>
    </source>
</evidence>
<dbReference type="Pfam" id="PF20655">
    <property type="entry name" value="Vps52_C"/>
    <property type="match status" value="1"/>
</dbReference>
<evidence type="ECO:0000313" key="9">
    <source>
        <dbReference type="EMBL" id="KAK9786909.1"/>
    </source>
</evidence>